<dbReference type="AlphaFoldDB" id="A0AAV4W722"/>
<evidence type="ECO:0000313" key="2">
    <source>
        <dbReference type="EMBL" id="GIY77714.1"/>
    </source>
</evidence>
<accession>A0AAV4W722</accession>
<dbReference type="Proteomes" id="UP001054945">
    <property type="component" value="Unassembled WGS sequence"/>
</dbReference>
<protein>
    <submittedName>
        <fullName evidence="2">Uncharacterized protein</fullName>
    </submittedName>
</protein>
<evidence type="ECO:0000313" key="3">
    <source>
        <dbReference type="Proteomes" id="UP001054945"/>
    </source>
</evidence>
<reference evidence="2 3" key="1">
    <citation type="submission" date="2021-06" db="EMBL/GenBank/DDBJ databases">
        <title>Caerostris extrusa draft genome.</title>
        <authorList>
            <person name="Kono N."/>
            <person name="Arakawa K."/>
        </authorList>
    </citation>
    <scope>NUCLEOTIDE SEQUENCE [LARGE SCALE GENOMIC DNA]</scope>
</reference>
<dbReference type="EMBL" id="BPLR01015665">
    <property type="protein sequence ID" value="GIY77714.1"/>
    <property type="molecule type" value="Genomic_DNA"/>
</dbReference>
<comment type="caution">
    <text evidence="2">The sequence shown here is derived from an EMBL/GenBank/DDBJ whole genome shotgun (WGS) entry which is preliminary data.</text>
</comment>
<gene>
    <name evidence="2" type="ORF">CEXT_204081</name>
</gene>
<proteinExistence type="predicted"/>
<feature type="region of interest" description="Disordered" evidence="1">
    <location>
        <begin position="1"/>
        <end position="65"/>
    </location>
</feature>
<sequence>MLWNKNNGQSRDRRSEAIGNSCVPGDQDSGSPFRSEMVPPGKLEIEDSVNVTKSPKASRAEQSIRQRSITCGLKGLTNRERGEEESIVHHPSPEEFLFSSLTMEVTQALGLHRIALRNRNTRSGVCCSRLYICVCTSTGCFQLFGR</sequence>
<organism evidence="2 3">
    <name type="scientific">Caerostris extrusa</name>
    <name type="common">Bark spider</name>
    <name type="synonym">Caerostris bankana</name>
    <dbReference type="NCBI Taxonomy" id="172846"/>
    <lineage>
        <taxon>Eukaryota</taxon>
        <taxon>Metazoa</taxon>
        <taxon>Ecdysozoa</taxon>
        <taxon>Arthropoda</taxon>
        <taxon>Chelicerata</taxon>
        <taxon>Arachnida</taxon>
        <taxon>Araneae</taxon>
        <taxon>Araneomorphae</taxon>
        <taxon>Entelegynae</taxon>
        <taxon>Araneoidea</taxon>
        <taxon>Araneidae</taxon>
        <taxon>Caerostris</taxon>
    </lineage>
</organism>
<keyword evidence="3" id="KW-1185">Reference proteome</keyword>
<evidence type="ECO:0000256" key="1">
    <source>
        <dbReference type="SAM" id="MobiDB-lite"/>
    </source>
</evidence>
<name>A0AAV4W722_CAEEX</name>